<protein>
    <submittedName>
        <fullName evidence="1">Uncharacterized protein</fullName>
    </submittedName>
</protein>
<organism evidence="1 2">
    <name type="scientific">Delftia acidovorans</name>
    <name type="common">Pseudomonas acidovorans</name>
    <name type="synonym">Comamonas acidovorans</name>
    <dbReference type="NCBI Taxonomy" id="80866"/>
    <lineage>
        <taxon>Bacteria</taxon>
        <taxon>Pseudomonadati</taxon>
        <taxon>Pseudomonadota</taxon>
        <taxon>Betaproteobacteria</taxon>
        <taxon>Burkholderiales</taxon>
        <taxon>Comamonadaceae</taxon>
        <taxon>Delftia</taxon>
    </lineage>
</organism>
<evidence type="ECO:0000313" key="2">
    <source>
        <dbReference type="Proteomes" id="UP000594778"/>
    </source>
</evidence>
<dbReference type="InterPro" id="IPR036388">
    <property type="entry name" value="WH-like_DNA-bd_sf"/>
</dbReference>
<dbReference type="AlphaFoldDB" id="A0A7T2W2X2"/>
<dbReference type="InterPro" id="IPR036390">
    <property type="entry name" value="WH_DNA-bd_sf"/>
</dbReference>
<evidence type="ECO:0000313" key="1">
    <source>
        <dbReference type="EMBL" id="QPS10610.1"/>
    </source>
</evidence>
<accession>A0A7T2W2X2</accession>
<proteinExistence type="predicted"/>
<dbReference type="Gene3D" id="1.10.10.10">
    <property type="entry name" value="Winged helix-like DNA-binding domain superfamily/Winged helix DNA-binding domain"/>
    <property type="match status" value="1"/>
</dbReference>
<dbReference type="InterPro" id="IPR019238">
    <property type="entry name" value="AbiEi_2"/>
</dbReference>
<dbReference type="Pfam" id="PF09952">
    <property type="entry name" value="AbiEi_2"/>
    <property type="match status" value="1"/>
</dbReference>
<dbReference type="SUPFAM" id="SSF46785">
    <property type="entry name" value="Winged helix' DNA-binding domain"/>
    <property type="match status" value="1"/>
</dbReference>
<reference evidence="1 2" key="1">
    <citation type="submission" date="2020-12" db="EMBL/GenBank/DDBJ databases">
        <title>FDA dAtabase for Regulatory Grade micrObial Sequences (FDA-ARGOS): Supporting development and validation of Infectious Disease Dx tests.</title>
        <authorList>
            <person name="Sproer C."/>
            <person name="Gronow S."/>
            <person name="Severitt S."/>
            <person name="Schroder I."/>
            <person name="Tallon L."/>
            <person name="Sadzewicz L."/>
            <person name="Zhao X."/>
            <person name="Boylan J."/>
            <person name="Ott S."/>
            <person name="Bowen H."/>
            <person name="Vavikolanu K."/>
            <person name="Mehta A."/>
            <person name="Aluvathingal J."/>
            <person name="Nadendla S."/>
            <person name="Lowell S."/>
            <person name="Myers T."/>
            <person name="Yan Y."/>
            <person name="Sichtig H."/>
        </authorList>
    </citation>
    <scope>NUCLEOTIDE SEQUENCE [LARGE SCALE GENOMIC DNA]</scope>
    <source>
        <strain evidence="1 2">FDAARGOS_909</strain>
    </source>
</reference>
<dbReference type="Proteomes" id="UP000594778">
    <property type="component" value="Chromosome"/>
</dbReference>
<sequence>MQNVSDARVRLFLNALDEVAGLRVVDCKEEEPFEAEGRRLRLDFLVHAYLGGEKKVTALGIEALDSAYPRDAQLLTQRFAARARYLAGADEVPSEVPIVVANYLSSATQELLRKGHINFYEVESGTLYYRHGLRHIDIQRESRAPAEQRKIRSVFSGAREQVVHALLEHWRREGDEAWVSGAELAAMASTSPFTVSTTMQELERQAWVDVTGSGPTLRRRLSRPDLLLDAWAQVWKQRLPKETSTRWYAYVRTSGGIVDYMLERLAKLDGWLMTGAGAANAVVPHLTAVDRVTIIVPPGGVSKQWAADLKLEPAEKGSNVTFIERTGASLMFGDTHPERPGSGFASRFVIYLDLLNGVGRNKELAAEFRSRALKLGEMASG</sequence>
<dbReference type="EMBL" id="CP065668">
    <property type="protein sequence ID" value="QPS10610.1"/>
    <property type="molecule type" value="Genomic_DNA"/>
</dbReference>
<name>A0A7T2W2X2_DELAC</name>
<dbReference type="RefSeq" id="WP_197957024.1">
    <property type="nucleotide sequence ID" value="NZ_CP065668.1"/>
</dbReference>
<gene>
    <name evidence="1" type="ORF">I6G66_11725</name>
</gene>